<reference evidence="2" key="1">
    <citation type="submission" date="2024-07" db="EMBL/GenBank/DDBJ databases">
        <title>Complete genome sequences of cellulolytic bacteria, Kitasatospora sp. CMC57 and Streptomyces sp. CMC78, isolated from Japanese agricultural soil.</title>
        <authorList>
            <person name="Hashimoto T."/>
            <person name="Ito M."/>
            <person name="Iwamoto M."/>
            <person name="Fukahori D."/>
            <person name="Shoda T."/>
            <person name="Sakoda M."/>
            <person name="Morohoshi T."/>
            <person name="Mitsuboshi M."/>
            <person name="Nishizawa T."/>
        </authorList>
    </citation>
    <scope>NUCLEOTIDE SEQUENCE</scope>
    <source>
        <strain evidence="2">CMC78</strain>
    </source>
</reference>
<feature type="compositionally biased region" description="Low complexity" evidence="1">
    <location>
        <begin position="314"/>
        <end position="329"/>
    </location>
</feature>
<feature type="region of interest" description="Disordered" evidence="1">
    <location>
        <begin position="305"/>
        <end position="329"/>
    </location>
</feature>
<organism evidence="2">
    <name type="scientific">Streptomyces sp. CMC78</name>
    <dbReference type="NCBI Taxonomy" id="3231512"/>
    <lineage>
        <taxon>Bacteria</taxon>
        <taxon>Bacillati</taxon>
        <taxon>Actinomycetota</taxon>
        <taxon>Actinomycetes</taxon>
        <taxon>Kitasatosporales</taxon>
        <taxon>Streptomycetaceae</taxon>
        <taxon>Streptomyces</taxon>
    </lineage>
</organism>
<protein>
    <recommendedName>
        <fullName evidence="3">Immunity protein 35 domain-containing protein</fullName>
    </recommendedName>
</protein>
<dbReference type="EMBL" id="AP035884">
    <property type="protein sequence ID" value="BFP54117.1"/>
    <property type="molecule type" value="Genomic_DNA"/>
</dbReference>
<dbReference type="InterPro" id="IPR029074">
    <property type="entry name" value="Imm49"/>
</dbReference>
<dbReference type="KEGG" id="stcm:SCMC78_39240"/>
<evidence type="ECO:0008006" key="3">
    <source>
        <dbReference type="Google" id="ProtNLM"/>
    </source>
</evidence>
<evidence type="ECO:0000256" key="1">
    <source>
        <dbReference type="SAM" id="MobiDB-lite"/>
    </source>
</evidence>
<proteinExistence type="predicted"/>
<dbReference type="Pfam" id="PF15575">
    <property type="entry name" value="Imm49"/>
    <property type="match status" value="1"/>
</dbReference>
<dbReference type="RefSeq" id="WP_408054010.1">
    <property type="nucleotide sequence ID" value="NZ_AP035884.1"/>
</dbReference>
<name>A0AB33KE15_9ACTN</name>
<sequence length="596" mass="64064">MTQDNNSNNTSSTAADAHLPALTADRADRLRRLVADDLSARDGARPQVDGATAVRERSTHDLTVLAQRCGAAAPEDWPALIARHFTALDTVAQGGESAEELLRRTVLRLLPAEALAAGAGAGHRYAWPAADGLMTALALDAPDTVRMLTDADVERAGLDALKAAGRANLLAEPVTHEEIRTPSGALLHSVYGDSHFVASKALVLGDLARTLTGHDLPEAGALVVVPTRHLLAFHPIVDATVVDAVNDLGMYAMGAYEDGPGPINPLLYWWRRDNLVCLTAFDEQTRAMRVVPPPELMDLMRSLHAKGRPEQEQPTASDTAPDTTASTAPGIGQLAASAATLTSGLPQDPAALPEAFRAATAHALARCAEDPDSGKLETWEAWVTAMQLGDALFASTLSDEGTAEYRIGDRTVTLPATGPSPQANGRAWLDAFWFALVCRERDRLSRLARVPLEDLRRADPSQDGYLFHWIDTLQTYWRGASLDDIAQKLIATMETSDPKVATGTDPALLNQIDYQPAALFHRLITGNHEAFAQALTEAVAHHDHYWTGSPDPRSHVALGPLALACLAHDGDFPVDTALPRLPKHLISREWCGEFPT</sequence>
<accession>A0AB33KE15</accession>
<evidence type="ECO:0000313" key="2">
    <source>
        <dbReference type="EMBL" id="BFP54117.1"/>
    </source>
</evidence>
<feature type="region of interest" description="Disordered" evidence="1">
    <location>
        <begin position="1"/>
        <end position="20"/>
    </location>
</feature>
<gene>
    <name evidence="2" type="ORF">SCMC78_39240</name>
</gene>
<dbReference type="AlphaFoldDB" id="A0AB33KE15"/>